<sequence length="89" mass="10317">MTEMTDTFAAPYQISDRFRKVVEARIERLERDAEEDIRLIPTLLSEDHKRRQRLLAISQIEQAIHLRVRLSLTEAYAGDPLASSFQAFA</sequence>
<dbReference type="Proteomes" id="UP000289437">
    <property type="component" value="Unassembled WGS sequence"/>
</dbReference>
<dbReference type="RefSeq" id="WP_128912761.1">
    <property type="nucleotide sequence ID" value="NZ_RDSM01000001.1"/>
</dbReference>
<organism evidence="1 2">
    <name type="scientific">Granulicella sibirica</name>
    <dbReference type="NCBI Taxonomy" id="2479048"/>
    <lineage>
        <taxon>Bacteria</taxon>
        <taxon>Pseudomonadati</taxon>
        <taxon>Acidobacteriota</taxon>
        <taxon>Terriglobia</taxon>
        <taxon>Terriglobales</taxon>
        <taxon>Acidobacteriaceae</taxon>
        <taxon>Granulicella</taxon>
    </lineage>
</organism>
<proteinExistence type="predicted"/>
<dbReference type="AlphaFoldDB" id="A0A4Q0T9Q1"/>
<protein>
    <submittedName>
        <fullName evidence="1">Uncharacterized protein</fullName>
    </submittedName>
</protein>
<gene>
    <name evidence="1" type="ORF">GRAN_2148</name>
</gene>
<comment type="caution">
    <text evidence="1">The sequence shown here is derived from an EMBL/GenBank/DDBJ whole genome shotgun (WGS) entry which is preliminary data.</text>
</comment>
<reference evidence="2" key="2">
    <citation type="submission" date="2019-02" db="EMBL/GenBank/DDBJ databases">
        <title>Granulicella sibirica sp. nov., a psychrotolerant acidobacterium isolated from an organic soil layer in forested tundra, West Siberia.</title>
        <authorList>
            <person name="Oshkin I.Y."/>
            <person name="Kulichevskaya I.S."/>
            <person name="Rijpstra W.I.C."/>
            <person name="Sinninghe Damste J.S."/>
            <person name="Rakitin A.L."/>
            <person name="Ravin N.V."/>
            <person name="Dedysh S.N."/>
        </authorList>
    </citation>
    <scope>NUCLEOTIDE SEQUENCE [LARGE SCALE GENOMIC DNA]</scope>
    <source>
        <strain evidence="2">AF10</strain>
    </source>
</reference>
<dbReference type="EMBL" id="RDSM01000001">
    <property type="protein sequence ID" value="RXH58838.1"/>
    <property type="molecule type" value="Genomic_DNA"/>
</dbReference>
<reference evidence="1 2" key="1">
    <citation type="submission" date="2018-11" db="EMBL/GenBank/DDBJ databases">
        <authorList>
            <person name="Mardanov A.V."/>
            <person name="Ravin N.V."/>
            <person name="Dedysh S.N."/>
        </authorList>
    </citation>
    <scope>NUCLEOTIDE SEQUENCE [LARGE SCALE GENOMIC DNA]</scope>
    <source>
        <strain evidence="1 2">AF10</strain>
    </source>
</reference>
<name>A0A4Q0T9Q1_9BACT</name>
<evidence type="ECO:0000313" key="2">
    <source>
        <dbReference type="Proteomes" id="UP000289437"/>
    </source>
</evidence>
<evidence type="ECO:0000313" key="1">
    <source>
        <dbReference type="EMBL" id="RXH58838.1"/>
    </source>
</evidence>
<dbReference type="OrthoDB" id="123115at2"/>
<accession>A0A4Q0T9Q1</accession>
<keyword evidence="2" id="KW-1185">Reference proteome</keyword>